<evidence type="ECO:0000313" key="1">
    <source>
        <dbReference type="EMBL" id="KAK5695795.1"/>
    </source>
</evidence>
<proteinExistence type="predicted"/>
<name>A0AAN7W4T2_9PEZI</name>
<protein>
    <submittedName>
        <fullName evidence="1">Uncharacterized protein</fullName>
    </submittedName>
</protein>
<organism evidence="1 2">
    <name type="scientific">Elasticomyces elasticus</name>
    <dbReference type="NCBI Taxonomy" id="574655"/>
    <lineage>
        <taxon>Eukaryota</taxon>
        <taxon>Fungi</taxon>
        <taxon>Dikarya</taxon>
        <taxon>Ascomycota</taxon>
        <taxon>Pezizomycotina</taxon>
        <taxon>Dothideomycetes</taxon>
        <taxon>Dothideomycetidae</taxon>
        <taxon>Mycosphaerellales</taxon>
        <taxon>Teratosphaeriaceae</taxon>
        <taxon>Elasticomyces</taxon>
    </lineage>
</organism>
<gene>
    <name evidence="1" type="ORF">LTR97_008215</name>
</gene>
<dbReference type="AlphaFoldDB" id="A0AAN7W4T2"/>
<sequence>MKFPGKTGANMLVARHALLRSYQKARILPGISLVSLVRTDYAAQENRRWEGEARMLAITEEERRHVEEAVNVILALEESGRLERLESLQLGLITGPATISGEIEQLERSRESKANDPLGRLVVEADDERMHLESGFIAEGARLAEEAE</sequence>
<dbReference type="EMBL" id="JAVRQU010000013">
    <property type="protein sequence ID" value="KAK5695795.1"/>
    <property type="molecule type" value="Genomic_DNA"/>
</dbReference>
<evidence type="ECO:0000313" key="2">
    <source>
        <dbReference type="Proteomes" id="UP001310594"/>
    </source>
</evidence>
<reference evidence="1" key="1">
    <citation type="submission" date="2023-08" db="EMBL/GenBank/DDBJ databases">
        <title>Black Yeasts Isolated from many extreme environments.</title>
        <authorList>
            <person name="Coleine C."/>
            <person name="Stajich J.E."/>
            <person name="Selbmann L."/>
        </authorList>
    </citation>
    <scope>NUCLEOTIDE SEQUENCE</scope>
    <source>
        <strain evidence="1">CCFEE 5810</strain>
    </source>
</reference>
<accession>A0AAN7W4T2</accession>
<comment type="caution">
    <text evidence="1">The sequence shown here is derived from an EMBL/GenBank/DDBJ whole genome shotgun (WGS) entry which is preliminary data.</text>
</comment>
<dbReference type="Proteomes" id="UP001310594">
    <property type="component" value="Unassembled WGS sequence"/>
</dbReference>